<dbReference type="InterPro" id="IPR007627">
    <property type="entry name" value="RNA_pol_sigma70_r2"/>
</dbReference>
<evidence type="ECO:0000256" key="2">
    <source>
        <dbReference type="ARBA" id="ARBA00023015"/>
    </source>
</evidence>
<keyword evidence="5" id="KW-0804">Transcription</keyword>
<dbReference type="InterPro" id="IPR039425">
    <property type="entry name" value="RNA_pol_sigma-70-like"/>
</dbReference>
<dbReference type="SUPFAM" id="SSF88946">
    <property type="entry name" value="Sigma2 domain of RNA polymerase sigma factors"/>
    <property type="match status" value="1"/>
</dbReference>
<keyword evidence="4" id="KW-0238">DNA-binding</keyword>
<feature type="domain" description="RNA polymerase sigma-70 region 2" evidence="6">
    <location>
        <begin position="56"/>
        <end position="122"/>
    </location>
</feature>
<dbReference type="Gene3D" id="1.10.10.10">
    <property type="entry name" value="Winged helix-like DNA-binding domain superfamily/Winged helix DNA-binding domain"/>
    <property type="match status" value="1"/>
</dbReference>
<keyword evidence="3" id="KW-0731">Sigma factor</keyword>
<reference evidence="9" key="1">
    <citation type="journal article" date="2019" name="Int. J. Syst. Evol. Microbiol.">
        <title>The Global Catalogue of Microorganisms (GCM) 10K type strain sequencing project: providing services to taxonomists for standard genome sequencing and annotation.</title>
        <authorList>
            <consortium name="The Broad Institute Genomics Platform"/>
            <consortium name="The Broad Institute Genome Sequencing Center for Infectious Disease"/>
            <person name="Wu L."/>
            <person name="Ma J."/>
        </authorList>
    </citation>
    <scope>NUCLEOTIDE SEQUENCE [LARGE SCALE GENOMIC DNA]</scope>
    <source>
        <strain evidence="9">JCM 30346</strain>
    </source>
</reference>
<dbReference type="InterPro" id="IPR014284">
    <property type="entry name" value="RNA_pol_sigma-70_dom"/>
</dbReference>
<dbReference type="CDD" id="cd06171">
    <property type="entry name" value="Sigma70_r4"/>
    <property type="match status" value="1"/>
</dbReference>
<dbReference type="Gene3D" id="1.10.1740.10">
    <property type="match status" value="1"/>
</dbReference>
<evidence type="ECO:0000256" key="3">
    <source>
        <dbReference type="ARBA" id="ARBA00023082"/>
    </source>
</evidence>
<dbReference type="Pfam" id="PF04542">
    <property type="entry name" value="Sigma70_r2"/>
    <property type="match status" value="1"/>
</dbReference>
<accession>A0ABW1NR98</accession>
<dbReference type="Pfam" id="PF08281">
    <property type="entry name" value="Sigma70_r4_2"/>
    <property type="match status" value="1"/>
</dbReference>
<dbReference type="InterPro" id="IPR013325">
    <property type="entry name" value="RNA_pol_sigma_r2"/>
</dbReference>
<dbReference type="PANTHER" id="PTHR43133:SF8">
    <property type="entry name" value="RNA POLYMERASE SIGMA FACTOR HI_1459-RELATED"/>
    <property type="match status" value="1"/>
</dbReference>
<comment type="caution">
    <text evidence="8">The sequence shown here is derived from an EMBL/GenBank/DDBJ whole genome shotgun (WGS) entry which is preliminary data.</text>
</comment>
<dbReference type="PANTHER" id="PTHR43133">
    <property type="entry name" value="RNA POLYMERASE ECF-TYPE SIGMA FACTO"/>
    <property type="match status" value="1"/>
</dbReference>
<comment type="similarity">
    <text evidence="1">Belongs to the sigma-70 factor family. ECF subfamily.</text>
</comment>
<evidence type="ECO:0000259" key="7">
    <source>
        <dbReference type="Pfam" id="PF08281"/>
    </source>
</evidence>
<sequence>MRRHKSHGQKSGPALILRAAERPLDSWRLTVCTCGDDELAECFKQGSPDAFKEIHDSYHAPLFATAMRILGNHEWAADAVQLAFVRAWRAAPDFDASRPLLPWLYAIVRRTAIDVHRSERRTGTTVPSDVLADLAERRGREDDGRDSWLSAEVRCALAELDPHERAVLRLTYYESLTQPEIAEALGIPVGTVKSRTSRARSRLALLLEPRLRPAAAEDPCDCLCA</sequence>
<gene>
    <name evidence="8" type="ORF">ACFP1K_32230</name>
</gene>
<dbReference type="Proteomes" id="UP001596137">
    <property type="component" value="Unassembled WGS sequence"/>
</dbReference>
<dbReference type="InterPro" id="IPR036388">
    <property type="entry name" value="WH-like_DNA-bd_sf"/>
</dbReference>
<proteinExistence type="inferred from homology"/>
<dbReference type="SUPFAM" id="SSF88659">
    <property type="entry name" value="Sigma3 and sigma4 domains of RNA polymerase sigma factors"/>
    <property type="match status" value="1"/>
</dbReference>
<dbReference type="RefSeq" id="WP_380760523.1">
    <property type="nucleotide sequence ID" value="NZ_JBHSRF010000071.1"/>
</dbReference>
<feature type="domain" description="RNA polymerase sigma factor 70 region 4 type 2" evidence="7">
    <location>
        <begin position="152"/>
        <end position="203"/>
    </location>
</feature>
<protein>
    <submittedName>
        <fullName evidence="8">RNA polymerase sigma factor</fullName>
    </submittedName>
</protein>
<evidence type="ECO:0000256" key="4">
    <source>
        <dbReference type="ARBA" id="ARBA00023125"/>
    </source>
</evidence>
<evidence type="ECO:0000259" key="6">
    <source>
        <dbReference type="Pfam" id="PF04542"/>
    </source>
</evidence>
<dbReference type="EMBL" id="JBHSRF010000071">
    <property type="protein sequence ID" value="MFC6085873.1"/>
    <property type="molecule type" value="Genomic_DNA"/>
</dbReference>
<evidence type="ECO:0000313" key="9">
    <source>
        <dbReference type="Proteomes" id="UP001596137"/>
    </source>
</evidence>
<dbReference type="InterPro" id="IPR013249">
    <property type="entry name" value="RNA_pol_sigma70_r4_t2"/>
</dbReference>
<dbReference type="NCBIfam" id="TIGR02937">
    <property type="entry name" value="sigma70-ECF"/>
    <property type="match status" value="1"/>
</dbReference>
<evidence type="ECO:0000256" key="5">
    <source>
        <dbReference type="ARBA" id="ARBA00023163"/>
    </source>
</evidence>
<evidence type="ECO:0000313" key="8">
    <source>
        <dbReference type="EMBL" id="MFC6085873.1"/>
    </source>
</evidence>
<name>A0ABW1NR98_9ACTN</name>
<organism evidence="8 9">
    <name type="scientific">Sphaerisporangium aureirubrum</name>
    <dbReference type="NCBI Taxonomy" id="1544736"/>
    <lineage>
        <taxon>Bacteria</taxon>
        <taxon>Bacillati</taxon>
        <taxon>Actinomycetota</taxon>
        <taxon>Actinomycetes</taxon>
        <taxon>Streptosporangiales</taxon>
        <taxon>Streptosporangiaceae</taxon>
        <taxon>Sphaerisporangium</taxon>
    </lineage>
</organism>
<keyword evidence="2" id="KW-0805">Transcription regulation</keyword>
<keyword evidence="9" id="KW-1185">Reference proteome</keyword>
<evidence type="ECO:0000256" key="1">
    <source>
        <dbReference type="ARBA" id="ARBA00010641"/>
    </source>
</evidence>
<dbReference type="InterPro" id="IPR013324">
    <property type="entry name" value="RNA_pol_sigma_r3/r4-like"/>
</dbReference>